<dbReference type="Pfam" id="PF01602">
    <property type="entry name" value="Adaptin_N"/>
    <property type="match status" value="1"/>
</dbReference>
<dbReference type="InterPro" id="IPR016024">
    <property type="entry name" value="ARM-type_fold"/>
</dbReference>
<comment type="subcellular location">
    <subcellularLocation>
        <location evidence="1">Endomembrane system</location>
    </subcellularLocation>
</comment>
<evidence type="ECO:0000256" key="2">
    <source>
        <dbReference type="ARBA" id="ARBA00022448"/>
    </source>
</evidence>
<keyword evidence="3" id="KW-0653">Protein transport</keyword>
<protein>
    <recommendedName>
        <fullName evidence="5">Clathrin/coatomer adaptor adaptin-like N-terminal domain-containing protein</fullName>
    </recommendedName>
</protein>
<evidence type="ECO:0000259" key="5">
    <source>
        <dbReference type="Pfam" id="PF01602"/>
    </source>
</evidence>
<dbReference type="STRING" id="78915.A0A4P9XQL0"/>
<dbReference type="OrthoDB" id="28053at2759"/>
<dbReference type="InterPro" id="IPR011989">
    <property type="entry name" value="ARM-like"/>
</dbReference>
<dbReference type="PANTHER" id="PTHR22780">
    <property type="entry name" value="ADAPTIN, ALPHA/GAMMA/EPSILON"/>
    <property type="match status" value="1"/>
</dbReference>
<evidence type="ECO:0000256" key="4">
    <source>
        <dbReference type="ARBA" id="ARBA00023136"/>
    </source>
</evidence>
<dbReference type="GO" id="GO:0012505">
    <property type="term" value="C:endomembrane system"/>
    <property type="evidence" value="ECO:0007669"/>
    <property type="project" value="UniProtKB-SubCell"/>
</dbReference>
<keyword evidence="2" id="KW-0813">Transport</keyword>
<organism evidence="6 7">
    <name type="scientific">Thamnocephalis sphaerospora</name>
    <dbReference type="NCBI Taxonomy" id="78915"/>
    <lineage>
        <taxon>Eukaryota</taxon>
        <taxon>Fungi</taxon>
        <taxon>Fungi incertae sedis</taxon>
        <taxon>Zoopagomycota</taxon>
        <taxon>Zoopagomycotina</taxon>
        <taxon>Zoopagomycetes</taxon>
        <taxon>Zoopagales</taxon>
        <taxon>Sigmoideomycetaceae</taxon>
        <taxon>Thamnocephalis</taxon>
    </lineage>
</organism>
<keyword evidence="4" id="KW-0472">Membrane</keyword>
<name>A0A4P9XQL0_9FUNG</name>
<reference evidence="7" key="1">
    <citation type="journal article" date="2018" name="Nat. Microbiol.">
        <title>Leveraging single-cell genomics to expand the fungal tree of life.</title>
        <authorList>
            <person name="Ahrendt S.R."/>
            <person name="Quandt C.A."/>
            <person name="Ciobanu D."/>
            <person name="Clum A."/>
            <person name="Salamov A."/>
            <person name="Andreopoulos B."/>
            <person name="Cheng J.F."/>
            <person name="Woyke T."/>
            <person name="Pelin A."/>
            <person name="Henrissat B."/>
            <person name="Reynolds N.K."/>
            <person name="Benny G.L."/>
            <person name="Smith M.E."/>
            <person name="James T.Y."/>
            <person name="Grigoriev I.V."/>
        </authorList>
    </citation>
    <scope>NUCLEOTIDE SEQUENCE [LARGE SCALE GENOMIC DNA]</scope>
    <source>
        <strain evidence="7">RSA 1356</strain>
    </source>
</reference>
<evidence type="ECO:0000256" key="1">
    <source>
        <dbReference type="ARBA" id="ARBA00004308"/>
    </source>
</evidence>
<feature type="domain" description="Clathrin/coatomer adaptor adaptin-like N-terminal" evidence="5">
    <location>
        <begin position="11"/>
        <end position="111"/>
    </location>
</feature>
<dbReference type="GO" id="GO:0016192">
    <property type="term" value="P:vesicle-mediated transport"/>
    <property type="evidence" value="ECO:0007669"/>
    <property type="project" value="InterPro"/>
</dbReference>
<dbReference type="InterPro" id="IPR002553">
    <property type="entry name" value="Clathrin/coatomer_adapt-like_N"/>
</dbReference>
<feature type="non-terminal residue" evidence="6">
    <location>
        <position position="1"/>
    </location>
</feature>
<sequence>YAARICFRALSETACHETALKVGGYILGEFGHLISEEPGSSPNDQLIALHAKFRLASHGTRAMLLNTFFKFSNLFPELRADVTGIFRVYSRAIDVELQQRACEYLAILESGDAEMLSMICEEMPPFPDRRSALVSRVTHEETEDKRTWVLGGWEA</sequence>
<accession>A0A4P9XQL0</accession>
<dbReference type="Proteomes" id="UP000271241">
    <property type="component" value="Unassembled WGS sequence"/>
</dbReference>
<dbReference type="InterPro" id="IPR050840">
    <property type="entry name" value="Adaptor_Complx_Large_Subunit"/>
</dbReference>
<keyword evidence="7" id="KW-1185">Reference proteome</keyword>
<dbReference type="Gene3D" id="1.25.10.10">
    <property type="entry name" value="Leucine-rich Repeat Variant"/>
    <property type="match status" value="1"/>
</dbReference>
<proteinExistence type="predicted"/>
<dbReference type="EMBL" id="KZ992614">
    <property type="protein sequence ID" value="RKP08325.1"/>
    <property type="molecule type" value="Genomic_DNA"/>
</dbReference>
<dbReference type="GO" id="GO:0006886">
    <property type="term" value="P:intracellular protein transport"/>
    <property type="evidence" value="ECO:0007669"/>
    <property type="project" value="InterPro"/>
</dbReference>
<feature type="non-terminal residue" evidence="6">
    <location>
        <position position="155"/>
    </location>
</feature>
<evidence type="ECO:0000256" key="3">
    <source>
        <dbReference type="ARBA" id="ARBA00022927"/>
    </source>
</evidence>
<dbReference type="GO" id="GO:0030117">
    <property type="term" value="C:membrane coat"/>
    <property type="evidence" value="ECO:0007669"/>
    <property type="project" value="InterPro"/>
</dbReference>
<evidence type="ECO:0000313" key="7">
    <source>
        <dbReference type="Proteomes" id="UP000271241"/>
    </source>
</evidence>
<dbReference type="AlphaFoldDB" id="A0A4P9XQL0"/>
<evidence type="ECO:0000313" key="6">
    <source>
        <dbReference type="EMBL" id="RKP08325.1"/>
    </source>
</evidence>
<gene>
    <name evidence="6" type="ORF">THASP1DRAFT_2503</name>
</gene>
<dbReference type="SUPFAM" id="SSF48371">
    <property type="entry name" value="ARM repeat"/>
    <property type="match status" value="1"/>
</dbReference>